<dbReference type="GO" id="GO:0015940">
    <property type="term" value="P:pantothenate biosynthetic process"/>
    <property type="evidence" value="ECO:0007669"/>
    <property type="project" value="UniProtKB-UniPathway"/>
</dbReference>
<comment type="similarity">
    <text evidence="2 10">Belongs to the ketopantoate reductase family.</text>
</comment>
<dbReference type="GO" id="GO:0008677">
    <property type="term" value="F:2-dehydropantoate 2-reductase activity"/>
    <property type="evidence" value="ECO:0007669"/>
    <property type="project" value="UniProtKB-EC"/>
</dbReference>
<dbReference type="NCBIfam" id="TIGR00745">
    <property type="entry name" value="apbA_panE"/>
    <property type="match status" value="1"/>
</dbReference>
<dbReference type="FunFam" id="1.10.1040.10:FF:000017">
    <property type="entry name" value="2-dehydropantoate 2-reductase"/>
    <property type="match status" value="1"/>
</dbReference>
<dbReference type="InterPro" id="IPR013752">
    <property type="entry name" value="KPA_reductase"/>
</dbReference>
<dbReference type="GO" id="GO:0005737">
    <property type="term" value="C:cytoplasm"/>
    <property type="evidence" value="ECO:0007669"/>
    <property type="project" value="TreeGrafter"/>
</dbReference>
<dbReference type="RefSeq" id="WP_066672556.1">
    <property type="nucleotide sequence ID" value="NZ_CP016171.1"/>
</dbReference>
<evidence type="ECO:0000256" key="7">
    <source>
        <dbReference type="ARBA" id="ARBA00023002"/>
    </source>
</evidence>
<evidence type="ECO:0000256" key="10">
    <source>
        <dbReference type="RuleBase" id="RU362068"/>
    </source>
</evidence>
<evidence type="ECO:0000256" key="4">
    <source>
        <dbReference type="ARBA" id="ARBA00019465"/>
    </source>
</evidence>
<dbReference type="InterPro" id="IPR013328">
    <property type="entry name" value="6PGD_dom2"/>
</dbReference>
<dbReference type="EMBL" id="CP016171">
    <property type="protein sequence ID" value="ANN74553.1"/>
    <property type="molecule type" value="Genomic_DNA"/>
</dbReference>
<dbReference type="InterPro" id="IPR003710">
    <property type="entry name" value="ApbA"/>
</dbReference>
<dbReference type="NCBIfam" id="NF005089">
    <property type="entry name" value="PRK06522.1-4"/>
    <property type="match status" value="1"/>
</dbReference>
<comment type="function">
    <text evidence="10">Catalyzes the NADPH-dependent reduction of ketopantoate into pantoic acid.</text>
</comment>
<dbReference type="Pfam" id="PF08546">
    <property type="entry name" value="ApbA_C"/>
    <property type="match status" value="1"/>
</dbReference>
<evidence type="ECO:0000256" key="9">
    <source>
        <dbReference type="ARBA" id="ARBA00048793"/>
    </source>
</evidence>
<evidence type="ECO:0000256" key="3">
    <source>
        <dbReference type="ARBA" id="ARBA00013014"/>
    </source>
</evidence>
<evidence type="ECO:0000313" key="13">
    <source>
        <dbReference type="EMBL" id="ANN74553.1"/>
    </source>
</evidence>
<comment type="pathway">
    <text evidence="1 10">Cofactor biosynthesis; (R)-pantothenate biosynthesis; (R)-pantoate from 3-methyl-2-oxobutanoate: step 2/2.</text>
</comment>
<evidence type="ECO:0000256" key="8">
    <source>
        <dbReference type="ARBA" id="ARBA00032024"/>
    </source>
</evidence>
<keyword evidence="6 10" id="KW-0521">NADP</keyword>
<feature type="domain" description="Ketopantoate reductase C-terminal" evidence="12">
    <location>
        <begin position="195"/>
        <end position="323"/>
    </location>
</feature>
<dbReference type="Gene3D" id="3.40.50.720">
    <property type="entry name" value="NAD(P)-binding Rossmann-like Domain"/>
    <property type="match status" value="1"/>
</dbReference>
<keyword evidence="5 10" id="KW-0566">Pantothenate biosynthesis</keyword>
<dbReference type="AlphaFoldDB" id="A0A193G4D0"/>
<evidence type="ECO:0000256" key="2">
    <source>
        <dbReference type="ARBA" id="ARBA00007870"/>
    </source>
</evidence>
<dbReference type="InterPro" id="IPR051402">
    <property type="entry name" value="KPR-Related"/>
</dbReference>
<name>A0A193G4D0_9BORD</name>
<reference evidence="13 14" key="1">
    <citation type="submission" date="2016-06" db="EMBL/GenBank/DDBJ databases">
        <title>Complete genome sequences of Bordetella bronchialis and Bordetella flabilis.</title>
        <authorList>
            <person name="LiPuma J.J."/>
            <person name="Spilker T."/>
        </authorList>
    </citation>
    <scope>NUCLEOTIDE SEQUENCE [LARGE SCALE GENOMIC DNA]</scope>
    <source>
        <strain evidence="13 14">AU17976</strain>
    </source>
</reference>
<dbReference type="UniPathway" id="UPA00028">
    <property type="reaction ID" value="UER00004"/>
</dbReference>
<accession>A0A193G4D0</accession>
<dbReference type="SUPFAM" id="SSF48179">
    <property type="entry name" value="6-phosphogluconate dehydrogenase C-terminal domain-like"/>
    <property type="match status" value="1"/>
</dbReference>
<evidence type="ECO:0000256" key="5">
    <source>
        <dbReference type="ARBA" id="ARBA00022655"/>
    </source>
</evidence>
<dbReference type="InterPro" id="IPR036291">
    <property type="entry name" value="NAD(P)-bd_dom_sf"/>
</dbReference>
<sequence>MDVCVFGAGAIGGFMAARLAAAGQAKVSVIARGAHLAAVRQHGLRLLSTGGDISARPAQAVDRPQDLPPQDIVFVTLKAYALPGAAAAVAGLLKPQGHAVFVTNGLTWWWKHGQANAGPLPLLDPDGDLWNTLTPQRALGCVVYAPNEVIEPGVIRHTGPNRWLLGEPDNSDSARLRATVALMRQAGLGAEASMDLRREVWTKLMRNAALNPLCALTRLPATELSRDPELLAIGDGIIAELVAIAAAHGSHVEGDAEEARAALRRGGPGGAAPAGGMRPSMLQDALAGRPTEVEAILGQLQAFAREAGIPCPHIDGVLPLMRGLDRSLRLPAAA</sequence>
<evidence type="ECO:0000259" key="11">
    <source>
        <dbReference type="Pfam" id="PF02558"/>
    </source>
</evidence>
<gene>
    <name evidence="13" type="ORF">BAU08_04260</name>
</gene>
<organism evidence="13 14">
    <name type="scientific">Bordetella bronchialis</name>
    <dbReference type="NCBI Taxonomy" id="463025"/>
    <lineage>
        <taxon>Bacteria</taxon>
        <taxon>Pseudomonadati</taxon>
        <taxon>Pseudomonadota</taxon>
        <taxon>Betaproteobacteria</taxon>
        <taxon>Burkholderiales</taxon>
        <taxon>Alcaligenaceae</taxon>
        <taxon>Bordetella</taxon>
    </lineage>
</organism>
<dbReference type="Gene3D" id="1.10.1040.10">
    <property type="entry name" value="N-(1-d-carboxylethyl)-l-norvaline Dehydrogenase, domain 2"/>
    <property type="match status" value="1"/>
</dbReference>
<evidence type="ECO:0000256" key="6">
    <source>
        <dbReference type="ARBA" id="ARBA00022857"/>
    </source>
</evidence>
<keyword evidence="7 10" id="KW-0560">Oxidoreductase</keyword>
<dbReference type="Pfam" id="PF02558">
    <property type="entry name" value="ApbA"/>
    <property type="match status" value="1"/>
</dbReference>
<dbReference type="EC" id="1.1.1.169" evidence="3 10"/>
<dbReference type="InterPro" id="IPR008927">
    <property type="entry name" value="6-PGluconate_DH-like_C_sf"/>
</dbReference>
<evidence type="ECO:0000259" key="12">
    <source>
        <dbReference type="Pfam" id="PF08546"/>
    </source>
</evidence>
<feature type="domain" description="Ketopantoate reductase N-terminal" evidence="11">
    <location>
        <begin position="3"/>
        <end position="169"/>
    </location>
</feature>
<proteinExistence type="inferred from homology"/>
<dbReference type="InterPro" id="IPR013332">
    <property type="entry name" value="KPR_N"/>
</dbReference>
<dbReference type="PANTHER" id="PTHR21708:SF45">
    <property type="entry name" value="2-DEHYDROPANTOATE 2-REDUCTASE"/>
    <property type="match status" value="1"/>
</dbReference>
<dbReference type="Proteomes" id="UP000092213">
    <property type="component" value="Chromosome"/>
</dbReference>
<dbReference type="SUPFAM" id="SSF51735">
    <property type="entry name" value="NAD(P)-binding Rossmann-fold domains"/>
    <property type="match status" value="1"/>
</dbReference>
<evidence type="ECO:0000256" key="1">
    <source>
        <dbReference type="ARBA" id="ARBA00004994"/>
    </source>
</evidence>
<evidence type="ECO:0000313" key="14">
    <source>
        <dbReference type="Proteomes" id="UP000092213"/>
    </source>
</evidence>
<protein>
    <recommendedName>
        <fullName evidence="4 10">2-dehydropantoate 2-reductase</fullName>
        <ecNumber evidence="3 10">1.1.1.169</ecNumber>
    </recommendedName>
    <alternativeName>
        <fullName evidence="8 10">Ketopantoate reductase</fullName>
    </alternativeName>
</protein>
<dbReference type="STRING" id="463025.BAU08_04260"/>
<comment type="catalytic activity">
    <reaction evidence="9 10">
        <text>(R)-pantoate + NADP(+) = 2-dehydropantoate + NADPH + H(+)</text>
        <dbReference type="Rhea" id="RHEA:16233"/>
        <dbReference type="ChEBI" id="CHEBI:11561"/>
        <dbReference type="ChEBI" id="CHEBI:15378"/>
        <dbReference type="ChEBI" id="CHEBI:15980"/>
        <dbReference type="ChEBI" id="CHEBI:57783"/>
        <dbReference type="ChEBI" id="CHEBI:58349"/>
        <dbReference type="EC" id="1.1.1.169"/>
    </reaction>
</comment>
<dbReference type="PANTHER" id="PTHR21708">
    <property type="entry name" value="PROBABLE 2-DEHYDROPANTOATE 2-REDUCTASE"/>
    <property type="match status" value="1"/>
</dbReference>